<organism evidence="4 5">
    <name type="scientific">Nocardioides marmoribigeumensis</name>
    <dbReference type="NCBI Taxonomy" id="433649"/>
    <lineage>
        <taxon>Bacteria</taxon>
        <taxon>Bacillati</taxon>
        <taxon>Actinomycetota</taxon>
        <taxon>Actinomycetes</taxon>
        <taxon>Propionibacteriales</taxon>
        <taxon>Nocardioidaceae</taxon>
        <taxon>Nocardioides</taxon>
    </lineage>
</organism>
<accession>A0ABU2BQK7</accession>
<dbReference type="Gene3D" id="1.10.357.10">
    <property type="entry name" value="Tetracycline Repressor, domain 2"/>
    <property type="match status" value="1"/>
</dbReference>
<dbReference type="SUPFAM" id="SSF46689">
    <property type="entry name" value="Homeodomain-like"/>
    <property type="match status" value="1"/>
</dbReference>
<dbReference type="EMBL" id="JAVDYG010000001">
    <property type="protein sequence ID" value="MDR7360903.1"/>
    <property type="molecule type" value="Genomic_DNA"/>
</dbReference>
<keyword evidence="1 2" id="KW-0238">DNA-binding</keyword>
<name>A0ABU2BQK7_9ACTN</name>
<dbReference type="InterPro" id="IPR009057">
    <property type="entry name" value="Homeodomain-like_sf"/>
</dbReference>
<comment type="caution">
    <text evidence="4">The sequence shown here is derived from an EMBL/GenBank/DDBJ whole genome shotgun (WGS) entry which is preliminary data.</text>
</comment>
<dbReference type="Pfam" id="PF00440">
    <property type="entry name" value="TetR_N"/>
    <property type="match status" value="1"/>
</dbReference>
<dbReference type="PANTHER" id="PTHR43479">
    <property type="entry name" value="ACREF/ENVCD OPERON REPRESSOR-RELATED"/>
    <property type="match status" value="1"/>
</dbReference>
<dbReference type="PANTHER" id="PTHR43479:SF11">
    <property type="entry name" value="ACREF_ENVCD OPERON REPRESSOR-RELATED"/>
    <property type="match status" value="1"/>
</dbReference>
<dbReference type="InterPro" id="IPR050624">
    <property type="entry name" value="HTH-type_Tx_Regulator"/>
</dbReference>
<feature type="DNA-binding region" description="H-T-H motif" evidence="2">
    <location>
        <begin position="41"/>
        <end position="60"/>
    </location>
</feature>
<evidence type="ECO:0000313" key="5">
    <source>
        <dbReference type="Proteomes" id="UP001183648"/>
    </source>
</evidence>
<dbReference type="Proteomes" id="UP001183648">
    <property type="component" value="Unassembled WGS sequence"/>
</dbReference>
<evidence type="ECO:0000259" key="3">
    <source>
        <dbReference type="PROSITE" id="PS50977"/>
    </source>
</evidence>
<sequence>MPIARRPYGGVSAVDRVAARRARLMDATLAIIGEHGVAAVTVDLICSEAQLGKRYFYESFADRDTLLVALADDLYTDIRVAMEVAMPDTGGRRARSEAVVRMLLEVLGRDSRRARLYAESAGHPALGPRRAEAVEEFTGFVCSVVLPPPLLPGETETTKYLACRLLVSGTTDIVVAWLSGEIRATPEEIVRAIVDTGAGA</sequence>
<dbReference type="InterPro" id="IPR001647">
    <property type="entry name" value="HTH_TetR"/>
</dbReference>
<dbReference type="PROSITE" id="PS50977">
    <property type="entry name" value="HTH_TETR_2"/>
    <property type="match status" value="1"/>
</dbReference>
<evidence type="ECO:0000256" key="2">
    <source>
        <dbReference type="PROSITE-ProRule" id="PRU00335"/>
    </source>
</evidence>
<dbReference type="RefSeq" id="WP_310298076.1">
    <property type="nucleotide sequence ID" value="NZ_BAAAPS010000002.1"/>
</dbReference>
<feature type="domain" description="HTH tetR-type" evidence="3">
    <location>
        <begin position="18"/>
        <end position="78"/>
    </location>
</feature>
<evidence type="ECO:0000313" key="4">
    <source>
        <dbReference type="EMBL" id="MDR7360903.1"/>
    </source>
</evidence>
<protein>
    <submittedName>
        <fullName evidence="4">AcrR family transcriptional regulator</fullName>
    </submittedName>
</protein>
<reference evidence="4 5" key="1">
    <citation type="submission" date="2023-07" db="EMBL/GenBank/DDBJ databases">
        <title>Sequencing the genomes of 1000 actinobacteria strains.</title>
        <authorList>
            <person name="Klenk H.-P."/>
        </authorList>
    </citation>
    <scope>NUCLEOTIDE SEQUENCE [LARGE SCALE GENOMIC DNA]</scope>
    <source>
        <strain evidence="4 5">DSM 19426</strain>
    </source>
</reference>
<keyword evidence="5" id="KW-1185">Reference proteome</keyword>
<proteinExistence type="predicted"/>
<gene>
    <name evidence="4" type="ORF">J2S63_000456</name>
</gene>
<evidence type="ECO:0000256" key="1">
    <source>
        <dbReference type="ARBA" id="ARBA00023125"/>
    </source>
</evidence>